<accession>A0ACC0NRD3</accession>
<evidence type="ECO:0000313" key="2">
    <source>
        <dbReference type="Proteomes" id="UP001062846"/>
    </source>
</evidence>
<protein>
    <submittedName>
        <fullName evidence="1">Uncharacterized protein</fullName>
    </submittedName>
</protein>
<comment type="caution">
    <text evidence="1">The sequence shown here is derived from an EMBL/GenBank/DDBJ whole genome shotgun (WGS) entry which is preliminary data.</text>
</comment>
<name>A0ACC0NRD3_RHOML</name>
<gene>
    <name evidence="1" type="ORF">RHMOL_Rhmol05G0144500</name>
</gene>
<organism evidence="1 2">
    <name type="scientific">Rhododendron molle</name>
    <name type="common">Chinese azalea</name>
    <name type="synonym">Azalea mollis</name>
    <dbReference type="NCBI Taxonomy" id="49168"/>
    <lineage>
        <taxon>Eukaryota</taxon>
        <taxon>Viridiplantae</taxon>
        <taxon>Streptophyta</taxon>
        <taxon>Embryophyta</taxon>
        <taxon>Tracheophyta</taxon>
        <taxon>Spermatophyta</taxon>
        <taxon>Magnoliopsida</taxon>
        <taxon>eudicotyledons</taxon>
        <taxon>Gunneridae</taxon>
        <taxon>Pentapetalae</taxon>
        <taxon>asterids</taxon>
        <taxon>Ericales</taxon>
        <taxon>Ericaceae</taxon>
        <taxon>Ericoideae</taxon>
        <taxon>Rhodoreae</taxon>
        <taxon>Rhododendron</taxon>
    </lineage>
</organism>
<proteinExistence type="predicted"/>
<evidence type="ECO:0000313" key="1">
    <source>
        <dbReference type="EMBL" id="KAI8555053.1"/>
    </source>
</evidence>
<keyword evidence="2" id="KW-1185">Reference proteome</keyword>
<sequence>MAKANKRYESNSSIRRKECHLAKKKGPTPLGNRSSGRRMESLAEQSIPWPMFQSVSKIF</sequence>
<reference evidence="1" key="1">
    <citation type="submission" date="2022-02" db="EMBL/GenBank/DDBJ databases">
        <title>Plant Genome Project.</title>
        <authorList>
            <person name="Zhang R.-G."/>
        </authorList>
    </citation>
    <scope>NUCLEOTIDE SEQUENCE</scope>
    <source>
        <strain evidence="1">AT1</strain>
    </source>
</reference>
<dbReference type="Proteomes" id="UP001062846">
    <property type="component" value="Chromosome 5"/>
</dbReference>
<dbReference type="EMBL" id="CM046392">
    <property type="protein sequence ID" value="KAI8555053.1"/>
    <property type="molecule type" value="Genomic_DNA"/>
</dbReference>